<dbReference type="EMBL" id="MPOH02000008">
    <property type="protein sequence ID" value="OQD56734.1"/>
    <property type="molecule type" value="Genomic_DNA"/>
</dbReference>
<dbReference type="Proteomes" id="UP000184286">
    <property type="component" value="Unassembled WGS sequence"/>
</dbReference>
<dbReference type="Pfam" id="PF22636">
    <property type="entry name" value="FlK"/>
    <property type="match status" value="1"/>
</dbReference>
<feature type="domain" description="Fluoroacetyl-CoA-specific thioesterase-like" evidence="2">
    <location>
        <begin position="27"/>
        <end position="127"/>
    </location>
</feature>
<dbReference type="OrthoDB" id="6902891at2"/>
<sequence>MSDTTAPPRPALDSLVGSSATRHHVVGPRDSATAWDNDVDVLATPVLLWLGEVTAMDVLRDEVTAPWMTVGLNHDSAHVAPTPVGEEITVTATLTGVDGKVLTFEVEAHDSRAVILRGVHGRAVVHRGAFERKLAERA</sequence>
<evidence type="ECO:0000259" key="2">
    <source>
        <dbReference type="Pfam" id="PF22636"/>
    </source>
</evidence>
<dbReference type="InterPro" id="IPR025540">
    <property type="entry name" value="FlK"/>
</dbReference>
<reference evidence="3 4" key="2">
    <citation type="submission" date="2017-02" db="EMBL/GenBank/DDBJ databases">
        <title>Draft genome sequence of Streptomyces phaeoluteigriseus type strain DSM41896.</title>
        <authorList>
            <person name="Salih T.S."/>
            <person name="Algora Gallardo L."/>
            <person name="Melo Santos T."/>
            <person name="Filgueira Martinez S."/>
            <person name="Herron P.R."/>
        </authorList>
    </citation>
    <scope>NUCLEOTIDE SEQUENCE [LARGE SCALE GENOMIC DNA]</scope>
    <source>
        <strain evidence="3 4">DSM 41896</strain>
    </source>
</reference>
<protein>
    <recommendedName>
        <fullName evidence="2">Fluoroacetyl-CoA-specific thioesterase-like domain-containing protein</fullName>
    </recommendedName>
</protein>
<comment type="caution">
    <text evidence="3">The sequence shown here is derived from an EMBL/GenBank/DDBJ whole genome shotgun (WGS) entry which is preliminary data.</text>
</comment>
<dbReference type="SUPFAM" id="SSF54637">
    <property type="entry name" value="Thioesterase/thiol ester dehydrase-isomerase"/>
    <property type="match status" value="1"/>
</dbReference>
<proteinExistence type="predicted"/>
<gene>
    <name evidence="3" type="ORF">BM536_007035</name>
</gene>
<dbReference type="RefSeq" id="WP_094102697.1">
    <property type="nucleotide sequence ID" value="NZ_MPOH02000008.1"/>
</dbReference>
<dbReference type="PANTHER" id="PTHR36934">
    <property type="entry name" value="BLR0278 PROTEIN"/>
    <property type="match status" value="1"/>
</dbReference>
<dbReference type="PANTHER" id="PTHR36934:SF1">
    <property type="entry name" value="THIOESTERASE DOMAIN-CONTAINING PROTEIN"/>
    <property type="match status" value="1"/>
</dbReference>
<evidence type="ECO:0000256" key="1">
    <source>
        <dbReference type="SAM" id="MobiDB-lite"/>
    </source>
</evidence>
<reference evidence="4" key="1">
    <citation type="submission" date="2016-11" db="EMBL/GenBank/DDBJ databases">
        <authorList>
            <person name="Schniete J.K."/>
            <person name="Salih T."/>
            <person name="Algora Gallardo L."/>
            <person name="Martinez Fernandez S."/>
            <person name="Herron P.R."/>
        </authorList>
    </citation>
    <scope>NUCLEOTIDE SEQUENCE [LARGE SCALE GENOMIC DNA]</scope>
    <source>
        <strain evidence="4">DSM 41896</strain>
    </source>
</reference>
<accession>A0A1V6MWA7</accession>
<dbReference type="Gene3D" id="3.10.129.10">
    <property type="entry name" value="Hotdog Thioesterase"/>
    <property type="match status" value="1"/>
</dbReference>
<dbReference type="InterPro" id="IPR029069">
    <property type="entry name" value="HotDog_dom_sf"/>
</dbReference>
<evidence type="ECO:0000313" key="3">
    <source>
        <dbReference type="EMBL" id="OQD56734.1"/>
    </source>
</evidence>
<name>A0A1V6MWA7_9ACTN</name>
<dbReference type="AlphaFoldDB" id="A0A1V6MWA7"/>
<evidence type="ECO:0000313" key="4">
    <source>
        <dbReference type="Proteomes" id="UP000184286"/>
    </source>
</evidence>
<organism evidence="3 4">
    <name type="scientific">Streptomyces phaeoluteigriseus</name>
    <dbReference type="NCBI Taxonomy" id="114686"/>
    <lineage>
        <taxon>Bacteria</taxon>
        <taxon>Bacillati</taxon>
        <taxon>Actinomycetota</taxon>
        <taxon>Actinomycetes</taxon>
        <taxon>Kitasatosporales</taxon>
        <taxon>Streptomycetaceae</taxon>
        <taxon>Streptomyces</taxon>
        <taxon>Streptomyces aurantiacus group</taxon>
    </lineage>
</organism>
<dbReference type="InterPro" id="IPR054485">
    <property type="entry name" value="FlK-like_dom"/>
</dbReference>
<feature type="region of interest" description="Disordered" evidence="1">
    <location>
        <begin position="1"/>
        <end position="23"/>
    </location>
</feature>